<name>M2LQC4_BAUPA</name>
<dbReference type="GO" id="GO:0015606">
    <property type="term" value="F:spermidine transmembrane transporter activity"/>
    <property type="evidence" value="ECO:0007669"/>
    <property type="project" value="TreeGrafter"/>
</dbReference>
<evidence type="ECO:0000256" key="1">
    <source>
        <dbReference type="ARBA" id="ARBA00004141"/>
    </source>
</evidence>
<dbReference type="PANTHER" id="PTHR23502:SF38">
    <property type="entry name" value="POLYAMINE TRANSPORTER 4"/>
    <property type="match status" value="1"/>
</dbReference>
<feature type="compositionally biased region" description="Polar residues" evidence="9">
    <location>
        <begin position="28"/>
        <end position="44"/>
    </location>
</feature>
<dbReference type="PANTHER" id="PTHR23502">
    <property type="entry name" value="MAJOR FACILITATOR SUPERFAMILY"/>
    <property type="match status" value="1"/>
</dbReference>
<evidence type="ECO:0000256" key="5">
    <source>
        <dbReference type="ARBA" id="ARBA00038347"/>
    </source>
</evidence>
<evidence type="ECO:0000256" key="6">
    <source>
        <dbReference type="ARBA" id="ARBA00053977"/>
    </source>
</evidence>
<organism evidence="12 13">
    <name type="scientific">Baudoinia panamericana (strain UAMH 10762)</name>
    <name type="common">Angels' share fungus</name>
    <name type="synonym">Baudoinia compniacensis (strain UAMH 10762)</name>
    <dbReference type="NCBI Taxonomy" id="717646"/>
    <lineage>
        <taxon>Eukaryota</taxon>
        <taxon>Fungi</taxon>
        <taxon>Dikarya</taxon>
        <taxon>Ascomycota</taxon>
        <taxon>Pezizomycotina</taxon>
        <taxon>Dothideomycetes</taxon>
        <taxon>Dothideomycetidae</taxon>
        <taxon>Mycosphaerellales</taxon>
        <taxon>Teratosphaeriaceae</taxon>
        <taxon>Baudoinia</taxon>
    </lineage>
</organism>
<dbReference type="RefSeq" id="XP_007676253.1">
    <property type="nucleotide sequence ID" value="XM_007678063.1"/>
</dbReference>
<dbReference type="Proteomes" id="UP000011761">
    <property type="component" value="Unassembled WGS sequence"/>
</dbReference>
<dbReference type="GeneID" id="19116530"/>
<feature type="transmembrane region" description="Helical" evidence="10">
    <location>
        <begin position="480"/>
        <end position="503"/>
    </location>
</feature>
<evidence type="ECO:0000256" key="7">
    <source>
        <dbReference type="ARBA" id="ARBA00069139"/>
    </source>
</evidence>
<comment type="subcellular location">
    <subcellularLocation>
        <location evidence="1">Membrane</location>
        <topology evidence="1">Multi-pass membrane protein</topology>
    </subcellularLocation>
</comment>
<dbReference type="PROSITE" id="PS50850">
    <property type="entry name" value="MFS"/>
    <property type="match status" value="1"/>
</dbReference>
<keyword evidence="13" id="KW-1185">Reference proteome</keyword>
<dbReference type="OMA" id="TLSDIWP"/>
<dbReference type="KEGG" id="bcom:BAUCODRAFT_69506"/>
<feature type="transmembrane region" description="Helical" evidence="10">
    <location>
        <begin position="76"/>
        <end position="95"/>
    </location>
</feature>
<comment type="similarity">
    <text evidence="5">Belongs to the major facilitator superfamily. CAR1 family.</text>
</comment>
<dbReference type="InterPro" id="IPR020846">
    <property type="entry name" value="MFS_dom"/>
</dbReference>
<feature type="transmembrane region" description="Helical" evidence="10">
    <location>
        <begin position="203"/>
        <end position="226"/>
    </location>
</feature>
<feature type="compositionally biased region" description="Polar residues" evidence="9">
    <location>
        <begin position="1"/>
        <end position="15"/>
    </location>
</feature>
<evidence type="ECO:0000256" key="9">
    <source>
        <dbReference type="SAM" id="MobiDB-lite"/>
    </source>
</evidence>
<proteinExistence type="inferred from homology"/>
<dbReference type="eggNOG" id="KOG0255">
    <property type="taxonomic scope" value="Eukaryota"/>
</dbReference>
<dbReference type="FunFam" id="1.20.1250.20:FF:000011">
    <property type="entry name" value="MFS multidrug transporter, putative"/>
    <property type="match status" value="1"/>
</dbReference>
<feature type="region of interest" description="Disordered" evidence="9">
    <location>
        <begin position="1"/>
        <end position="69"/>
    </location>
</feature>
<evidence type="ECO:0000313" key="12">
    <source>
        <dbReference type="EMBL" id="EMC96617.1"/>
    </source>
</evidence>
<dbReference type="Pfam" id="PF07690">
    <property type="entry name" value="MFS_1"/>
    <property type="match status" value="1"/>
</dbReference>
<keyword evidence="3 10" id="KW-1133">Transmembrane helix</keyword>
<dbReference type="SUPFAM" id="SSF103473">
    <property type="entry name" value="MFS general substrate transporter"/>
    <property type="match status" value="1"/>
</dbReference>
<feature type="compositionally biased region" description="Basic and acidic residues" evidence="9">
    <location>
        <begin position="16"/>
        <end position="27"/>
    </location>
</feature>
<accession>M2LQC4</accession>
<dbReference type="InterPro" id="IPR011701">
    <property type="entry name" value="MFS"/>
</dbReference>
<feature type="transmembrane region" description="Helical" evidence="10">
    <location>
        <begin position="144"/>
        <end position="161"/>
    </location>
</feature>
<feature type="transmembrane region" description="Helical" evidence="10">
    <location>
        <begin position="173"/>
        <end position="191"/>
    </location>
</feature>
<reference evidence="12 13" key="1">
    <citation type="journal article" date="2012" name="PLoS Pathog.">
        <title>Diverse lifestyles and strategies of plant pathogenesis encoded in the genomes of eighteen Dothideomycetes fungi.</title>
        <authorList>
            <person name="Ohm R.A."/>
            <person name="Feau N."/>
            <person name="Henrissat B."/>
            <person name="Schoch C.L."/>
            <person name="Horwitz B.A."/>
            <person name="Barry K.W."/>
            <person name="Condon B.J."/>
            <person name="Copeland A.C."/>
            <person name="Dhillon B."/>
            <person name="Glaser F."/>
            <person name="Hesse C.N."/>
            <person name="Kosti I."/>
            <person name="LaButti K."/>
            <person name="Lindquist E.A."/>
            <person name="Lucas S."/>
            <person name="Salamov A.A."/>
            <person name="Bradshaw R.E."/>
            <person name="Ciuffetti L."/>
            <person name="Hamelin R.C."/>
            <person name="Kema G.H.J."/>
            <person name="Lawrence C."/>
            <person name="Scott J.A."/>
            <person name="Spatafora J.W."/>
            <person name="Turgeon B.G."/>
            <person name="de Wit P.J.G.M."/>
            <person name="Zhong S."/>
            <person name="Goodwin S.B."/>
            <person name="Grigoriev I.V."/>
        </authorList>
    </citation>
    <scope>NUCLEOTIDE SEQUENCE [LARGE SCALE GENOMIC DNA]</scope>
    <source>
        <strain evidence="12 13">UAMH 10762</strain>
    </source>
</reference>
<gene>
    <name evidence="12" type="ORF">BAUCODRAFT_69506</name>
</gene>
<dbReference type="GO" id="GO:0000297">
    <property type="term" value="F:spermine transmembrane transporter activity"/>
    <property type="evidence" value="ECO:0007669"/>
    <property type="project" value="TreeGrafter"/>
</dbReference>
<feature type="transmembrane region" description="Helical" evidence="10">
    <location>
        <begin position="232"/>
        <end position="251"/>
    </location>
</feature>
<evidence type="ECO:0000256" key="4">
    <source>
        <dbReference type="ARBA" id="ARBA00023136"/>
    </source>
</evidence>
<feature type="transmembrane region" description="Helical" evidence="10">
    <location>
        <begin position="412"/>
        <end position="437"/>
    </location>
</feature>
<keyword evidence="4 10" id="KW-0472">Membrane</keyword>
<feature type="transmembrane region" description="Helical" evidence="10">
    <location>
        <begin position="302"/>
        <end position="328"/>
    </location>
</feature>
<dbReference type="InterPro" id="IPR036259">
    <property type="entry name" value="MFS_trans_sf"/>
</dbReference>
<dbReference type="AlphaFoldDB" id="M2LQC4"/>
<feature type="transmembrane region" description="Helical" evidence="10">
    <location>
        <begin position="340"/>
        <end position="365"/>
    </location>
</feature>
<dbReference type="Gene3D" id="1.20.1250.20">
    <property type="entry name" value="MFS general substrate transporter like domains"/>
    <property type="match status" value="1"/>
</dbReference>
<feature type="transmembrane region" description="Helical" evidence="10">
    <location>
        <begin position="115"/>
        <end position="132"/>
    </location>
</feature>
<sequence>MAPQSDNESRQSTTSIDKDLEKGDSETRPSTPKSTTAPVVTSAANAAHEQPPPLCNDWEGPDDPGNAQNWSKPKKVYHTFVPASIAMVCTLGSSIITPGRQSIMADFGVSAEVALFPYTFYVLGLAAGPFLAAPTSETLGRRAVYLSAIPIFALFTLGAGFSQNIASLTICRFFAGVFGSPGLSIGSATLSDMWRPHERAVPMAIYITTPFLGPAIGPMVGGFVAAAKGWRWTQWVLLFFTIVGLAPAVAMKETYKSVILKKRARQRGMKTQGEDRTFLQATKFFLTSTLTRPVWMALVEPVVGAFTFYIAFNIAVLYSFFAAFPAVFAQSYGFGIRATGLTFLGLGVGCLIGCVIIIAFAKTVFKRQVQRSREVGKGGKVEPESRLFTAMIGAVFLPISLFWFGWTANYSVHWICPVIAEAVFGCGNLLVFMSATLYLMDFYGPLFGASAMGANNIARYALGFAFPLFAVQMYEGLGTGWATSLLGFVSLALAPIPFAFYVYGPKLRAMSRCQRGN</sequence>
<comment type="function">
    <text evidence="6">MFS transporter; part of the gene cluster that mediates the biosynthesis of cercosporin, a light-activated, non-host-selective toxin. The perylenequinone chromophore of cercosporin absorbs light energy to attain an electronically-activated triplet state and produces active oxygen species such as the hydroxyl radical, superoxide, hydrogen peroxide or singlet oxygen upon reaction with oxygen molecules. These reactive oxygen species cause damage to various cellular components including lipids, proteins and nucleic acids. Responsible for secretion and accumulation of cercosporin, but does not play any roles in self-protection against the toxicity of cercosporin.</text>
</comment>
<dbReference type="OrthoDB" id="3936150at2759"/>
<evidence type="ECO:0000256" key="10">
    <source>
        <dbReference type="SAM" id="Phobius"/>
    </source>
</evidence>
<evidence type="ECO:0000313" key="13">
    <source>
        <dbReference type="Proteomes" id="UP000011761"/>
    </source>
</evidence>
<dbReference type="CDD" id="cd17323">
    <property type="entry name" value="MFS_Tpo1_MDR_like"/>
    <property type="match status" value="1"/>
</dbReference>
<evidence type="ECO:0000256" key="3">
    <source>
        <dbReference type="ARBA" id="ARBA00022989"/>
    </source>
</evidence>
<dbReference type="HOGENOM" id="CLU_008455_11_3_1"/>
<feature type="domain" description="Major facilitator superfamily (MFS) profile" evidence="11">
    <location>
        <begin position="78"/>
        <end position="517"/>
    </location>
</feature>
<evidence type="ECO:0000259" key="11">
    <source>
        <dbReference type="PROSITE" id="PS50850"/>
    </source>
</evidence>
<protein>
    <recommendedName>
        <fullName evidence="7">Cercosporin MFS transporter CTB4</fullName>
    </recommendedName>
    <alternativeName>
        <fullName evidence="8">Cercosporin toxin biosynthesis cluster protein 4</fullName>
    </alternativeName>
</protein>
<evidence type="ECO:0000256" key="2">
    <source>
        <dbReference type="ARBA" id="ARBA00022692"/>
    </source>
</evidence>
<dbReference type="GO" id="GO:0005886">
    <property type="term" value="C:plasma membrane"/>
    <property type="evidence" value="ECO:0007669"/>
    <property type="project" value="TreeGrafter"/>
</dbReference>
<evidence type="ECO:0000256" key="8">
    <source>
        <dbReference type="ARBA" id="ARBA00077167"/>
    </source>
</evidence>
<dbReference type="EMBL" id="KB445555">
    <property type="protein sequence ID" value="EMC96617.1"/>
    <property type="molecule type" value="Genomic_DNA"/>
</dbReference>
<keyword evidence="2 10" id="KW-0812">Transmembrane</keyword>
<feature type="transmembrane region" description="Helical" evidence="10">
    <location>
        <begin position="386"/>
        <end position="406"/>
    </location>
</feature>